<feature type="chain" id="PRO_5022918341" description="Extracellular membrane protein CFEM domain-containing protein" evidence="3">
    <location>
        <begin position="29"/>
        <end position="274"/>
    </location>
</feature>
<feature type="compositionally biased region" description="Polar residues" evidence="1">
    <location>
        <begin position="205"/>
        <end position="218"/>
    </location>
</feature>
<reference evidence="5" key="1">
    <citation type="submission" date="2018-12" db="EMBL/GenBank/DDBJ databases">
        <title>The complete genome of Metarhizium rileyi, a key fungal pathogen of Lepidoptera.</title>
        <authorList>
            <person name="Binneck E."/>
            <person name="Lastra C.C.L."/>
            <person name="Sosa-Gomez D.R."/>
        </authorList>
    </citation>
    <scope>NUCLEOTIDE SEQUENCE [LARGE SCALE GENOMIC DNA]</scope>
    <source>
        <strain evidence="5">Cep018-CH2</strain>
    </source>
</reference>
<evidence type="ECO:0000256" key="2">
    <source>
        <dbReference type="SAM" id="Phobius"/>
    </source>
</evidence>
<feature type="region of interest" description="Disordered" evidence="1">
    <location>
        <begin position="101"/>
        <end position="120"/>
    </location>
</feature>
<evidence type="ECO:0008006" key="6">
    <source>
        <dbReference type="Google" id="ProtNLM"/>
    </source>
</evidence>
<organism evidence="4 5">
    <name type="scientific">Metarhizium rileyi (strain RCEF 4871)</name>
    <name type="common">Nomuraea rileyi</name>
    <dbReference type="NCBI Taxonomy" id="1649241"/>
    <lineage>
        <taxon>Eukaryota</taxon>
        <taxon>Fungi</taxon>
        <taxon>Dikarya</taxon>
        <taxon>Ascomycota</taxon>
        <taxon>Pezizomycotina</taxon>
        <taxon>Sordariomycetes</taxon>
        <taxon>Hypocreomycetidae</taxon>
        <taxon>Hypocreales</taxon>
        <taxon>Clavicipitaceae</taxon>
        <taxon>Metarhizium</taxon>
    </lineage>
</organism>
<keyword evidence="2" id="KW-1133">Transmembrane helix</keyword>
<protein>
    <recommendedName>
        <fullName evidence="6">Extracellular membrane protein CFEM domain-containing protein</fullName>
    </recommendedName>
</protein>
<dbReference type="EMBL" id="SBHS01000009">
    <property type="protein sequence ID" value="TWU74990.1"/>
    <property type="molecule type" value="Genomic_DNA"/>
</dbReference>
<feature type="compositionally biased region" description="Low complexity" evidence="1">
    <location>
        <begin position="101"/>
        <end position="114"/>
    </location>
</feature>
<dbReference type="Proteomes" id="UP000317257">
    <property type="component" value="Unassembled WGS sequence"/>
</dbReference>
<feature type="signal peptide" evidence="3">
    <location>
        <begin position="1"/>
        <end position="28"/>
    </location>
</feature>
<name>A0A5C6GBX9_METRR</name>
<accession>A0A5C6GBX9</accession>
<evidence type="ECO:0000313" key="4">
    <source>
        <dbReference type="EMBL" id="TWU74990.1"/>
    </source>
</evidence>
<keyword evidence="2" id="KW-0472">Membrane</keyword>
<dbReference type="AlphaFoldDB" id="A0A5C6GBX9"/>
<keyword evidence="2" id="KW-0812">Transmembrane</keyword>
<sequence length="274" mass="28945">MTRKRTQLLPSLPLLIVLLTVLAPAALAYDPDFSFYPEDSLSCLYKAAKDSKCTGTDAQDLNQCLCGNGGDFVTKSAQCLGREDKSDVVKVYKTMSSACSVSKTPMSSNSSSGGDDNKSPVLSKGATIGVAIGAAVAGMLTMGALVLFLRHRQRKKTEEETSPMLTQNDYYKRSTATTFPPTEPSPSFGQLGGDVKPSWTPSPPLSHSSPGFNKSSAQYAGPYATPVSSEDPAVQRASGQAFEMDASAMATNPSTGGPVEMEGSVPPTHHQARY</sequence>
<comment type="caution">
    <text evidence="4">The sequence shown here is derived from an EMBL/GenBank/DDBJ whole genome shotgun (WGS) entry which is preliminary data.</text>
</comment>
<evidence type="ECO:0000256" key="3">
    <source>
        <dbReference type="SAM" id="SignalP"/>
    </source>
</evidence>
<proteinExistence type="predicted"/>
<feature type="transmembrane region" description="Helical" evidence="2">
    <location>
        <begin position="126"/>
        <end position="149"/>
    </location>
</feature>
<keyword evidence="3" id="KW-0732">Signal</keyword>
<gene>
    <name evidence="4" type="ORF">ED733_005838</name>
</gene>
<feature type="region of interest" description="Disordered" evidence="1">
    <location>
        <begin position="154"/>
        <end position="274"/>
    </location>
</feature>
<evidence type="ECO:0000313" key="5">
    <source>
        <dbReference type="Proteomes" id="UP000317257"/>
    </source>
</evidence>
<evidence type="ECO:0000256" key="1">
    <source>
        <dbReference type="SAM" id="MobiDB-lite"/>
    </source>
</evidence>